<evidence type="ECO:0000313" key="1">
    <source>
        <dbReference type="EMBL" id="MCI48891.1"/>
    </source>
</evidence>
<dbReference type="Proteomes" id="UP000265520">
    <property type="component" value="Unassembled WGS sequence"/>
</dbReference>
<proteinExistence type="predicted"/>
<protein>
    <submittedName>
        <fullName evidence="1">Uncharacterized protein</fullName>
    </submittedName>
</protein>
<feature type="non-terminal residue" evidence="1">
    <location>
        <position position="52"/>
    </location>
</feature>
<name>A0A392SJ42_9FABA</name>
<accession>A0A392SJ42</accession>
<evidence type="ECO:0000313" key="2">
    <source>
        <dbReference type="Proteomes" id="UP000265520"/>
    </source>
</evidence>
<keyword evidence="2" id="KW-1185">Reference proteome</keyword>
<organism evidence="1 2">
    <name type="scientific">Trifolium medium</name>
    <dbReference type="NCBI Taxonomy" id="97028"/>
    <lineage>
        <taxon>Eukaryota</taxon>
        <taxon>Viridiplantae</taxon>
        <taxon>Streptophyta</taxon>
        <taxon>Embryophyta</taxon>
        <taxon>Tracheophyta</taxon>
        <taxon>Spermatophyta</taxon>
        <taxon>Magnoliopsida</taxon>
        <taxon>eudicotyledons</taxon>
        <taxon>Gunneridae</taxon>
        <taxon>Pentapetalae</taxon>
        <taxon>rosids</taxon>
        <taxon>fabids</taxon>
        <taxon>Fabales</taxon>
        <taxon>Fabaceae</taxon>
        <taxon>Papilionoideae</taxon>
        <taxon>50 kb inversion clade</taxon>
        <taxon>NPAAA clade</taxon>
        <taxon>Hologalegina</taxon>
        <taxon>IRL clade</taxon>
        <taxon>Trifolieae</taxon>
        <taxon>Trifolium</taxon>
    </lineage>
</organism>
<sequence length="52" mass="5946">MRGRERVRGGASRAHLGWPRRLSLLPAERYSRGGWAAGREPQMGRDIGEWIE</sequence>
<dbReference type="EMBL" id="LXQA010393026">
    <property type="protein sequence ID" value="MCI48891.1"/>
    <property type="molecule type" value="Genomic_DNA"/>
</dbReference>
<reference evidence="1 2" key="1">
    <citation type="journal article" date="2018" name="Front. Plant Sci.">
        <title>Red Clover (Trifolium pratense) and Zigzag Clover (T. medium) - A Picture of Genomic Similarities and Differences.</title>
        <authorList>
            <person name="Dluhosova J."/>
            <person name="Istvanek J."/>
            <person name="Nedelnik J."/>
            <person name="Repkova J."/>
        </authorList>
    </citation>
    <scope>NUCLEOTIDE SEQUENCE [LARGE SCALE GENOMIC DNA]</scope>
    <source>
        <strain evidence="2">cv. 10/8</strain>
        <tissue evidence="1">Leaf</tissue>
    </source>
</reference>
<dbReference type="AlphaFoldDB" id="A0A392SJ42"/>
<comment type="caution">
    <text evidence="1">The sequence shown here is derived from an EMBL/GenBank/DDBJ whole genome shotgun (WGS) entry which is preliminary data.</text>
</comment>